<name>A0A1B1B4F5_9ACTN</name>
<organism evidence="4 5">
    <name type="scientific">Streptomyces griseochromogenes</name>
    <dbReference type="NCBI Taxonomy" id="68214"/>
    <lineage>
        <taxon>Bacteria</taxon>
        <taxon>Bacillati</taxon>
        <taxon>Actinomycetota</taxon>
        <taxon>Actinomycetes</taxon>
        <taxon>Kitasatosporales</taxon>
        <taxon>Streptomycetaceae</taxon>
        <taxon>Streptomyces</taxon>
    </lineage>
</organism>
<gene>
    <name evidence="3" type="ORF">AVL59_02385</name>
    <name evidence="4" type="ORF">AVL59_32720</name>
</gene>
<evidence type="ECO:0000256" key="1">
    <source>
        <dbReference type="ARBA" id="ARBA00023125"/>
    </source>
</evidence>
<keyword evidence="1" id="KW-0238">DNA-binding</keyword>
<dbReference type="SUPFAM" id="SSF56349">
    <property type="entry name" value="DNA breaking-rejoining enzymes"/>
    <property type="match status" value="1"/>
</dbReference>
<dbReference type="EMBL" id="CP016279">
    <property type="protein sequence ID" value="ANP48572.1"/>
    <property type="molecule type" value="Genomic_DNA"/>
</dbReference>
<protein>
    <submittedName>
        <fullName evidence="4">Integrase</fullName>
    </submittedName>
</protein>
<dbReference type="KEGG" id="sgs:AVL59_32720"/>
<dbReference type="InterPro" id="IPR011010">
    <property type="entry name" value="DNA_brk_join_enz"/>
</dbReference>
<proteinExistence type="predicted"/>
<reference evidence="4 5" key="1">
    <citation type="submission" date="2016-06" db="EMBL/GenBank/DDBJ databases">
        <title>Complete genome sequence of Streptomyces griseochromogenes ATCC 14511, the Blasticidin S producer.</title>
        <authorList>
            <person name="Wu L."/>
        </authorList>
    </citation>
    <scope>NUCLEOTIDE SEQUENCE [LARGE SCALE GENOMIC DNA]</scope>
    <source>
        <strain evidence="4 5">ATCC 14511</strain>
    </source>
</reference>
<sequence length="485" mass="54483">MQQMIYSSSGWETWGLEHKPVIPEGMSLIFDEDLLFEDEHGLRPSAVVNRWACELPTSKVPSDNSWPSYVRAVREWMEFGAGHGVGLLEGRDRLKALLSAYSVHRARGPLAARFKASTWNQHMAMLGKFYAWAIDNGYTTALPFTYDHATGVFENQMREVKVNQARRRRAKGHVTIKYLEDDFADLFLKGLARLEPDGSEERGYRGREMARNAAVGRFVIASGPRKQEFTYLLACEVPALPKRRTEIPTPVPLPWGITKGGKFRSTWVDYDTLAELHNYLAFERATAVAGSSWTPPARWGEPLIVTEADARGGRVNGARVLWEDLGPGERRRLVAPGGGSMLLSVCGPGRPFTAWNTVFERASDRIRDRYEPRFPHVHPHRGRHTFAMQTMARLASGYYARLAQKVRPGDTDAALALYLTSHEPLMILRDLLGHSSALTTEKYLNRLDTTRIFADLHTAQEQGTARARAAEREAAAEFDDEGDGI</sequence>
<dbReference type="InterPro" id="IPR010998">
    <property type="entry name" value="Integrase_recombinase_N"/>
</dbReference>
<dbReference type="GO" id="GO:0015074">
    <property type="term" value="P:DNA integration"/>
    <property type="evidence" value="ECO:0007669"/>
    <property type="project" value="InterPro"/>
</dbReference>
<evidence type="ECO:0000313" key="5">
    <source>
        <dbReference type="Proteomes" id="UP000092659"/>
    </source>
</evidence>
<dbReference type="KEGG" id="sgs:AVL59_02385"/>
<evidence type="ECO:0000313" key="4">
    <source>
        <dbReference type="EMBL" id="ANP53680.1"/>
    </source>
</evidence>
<evidence type="ECO:0000256" key="2">
    <source>
        <dbReference type="ARBA" id="ARBA00023172"/>
    </source>
</evidence>
<dbReference type="Proteomes" id="UP000092659">
    <property type="component" value="Chromosome"/>
</dbReference>
<accession>A0A1B1B4F5</accession>
<evidence type="ECO:0000313" key="3">
    <source>
        <dbReference type="EMBL" id="ANP48572.1"/>
    </source>
</evidence>
<dbReference type="GO" id="GO:0003677">
    <property type="term" value="F:DNA binding"/>
    <property type="evidence" value="ECO:0007669"/>
    <property type="project" value="UniProtKB-KW"/>
</dbReference>
<dbReference type="EMBL" id="CP016279">
    <property type="protein sequence ID" value="ANP53680.1"/>
    <property type="molecule type" value="Genomic_DNA"/>
</dbReference>
<dbReference type="STRING" id="68214.AVL59_02385"/>
<dbReference type="InterPro" id="IPR013762">
    <property type="entry name" value="Integrase-like_cat_sf"/>
</dbReference>
<keyword evidence="2" id="KW-0233">DNA recombination</keyword>
<dbReference type="GO" id="GO:0006310">
    <property type="term" value="P:DNA recombination"/>
    <property type="evidence" value="ECO:0007669"/>
    <property type="project" value="UniProtKB-KW"/>
</dbReference>
<dbReference type="Gene3D" id="1.10.443.10">
    <property type="entry name" value="Intergrase catalytic core"/>
    <property type="match status" value="1"/>
</dbReference>
<dbReference type="AlphaFoldDB" id="A0A1B1B4F5"/>
<dbReference type="Gene3D" id="1.10.150.130">
    <property type="match status" value="1"/>
</dbReference>